<dbReference type="PANTHER" id="PTHR35526:SF3">
    <property type="entry name" value="ANTI-SIGMA-F FACTOR RSBW"/>
    <property type="match status" value="1"/>
</dbReference>
<evidence type="ECO:0000259" key="2">
    <source>
        <dbReference type="Pfam" id="PF13581"/>
    </source>
</evidence>
<organism evidence="3 4">
    <name type="scientific">Kitasatospora viridis</name>
    <dbReference type="NCBI Taxonomy" id="281105"/>
    <lineage>
        <taxon>Bacteria</taxon>
        <taxon>Bacillati</taxon>
        <taxon>Actinomycetota</taxon>
        <taxon>Actinomycetes</taxon>
        <taxon>Kitasatosporales</taxon>
        <taxon>Streptomycetaceae</taxon>
        <taxon>Kitasatospora</taxon>
    </lineage>
</organism>
<dbReference type="InterPro" id="IPR050267">
    <property type="entry name" value="Anti-sigma-factor_SerPK"/>
</dbReference>
<dbReference type="SUPFAM" id="SSF55874">
    <property type="entry name" value="ATPase domain of HSP90 chaperone/DNA topoisomerase II/histidine kinase"/>
    <property type="match status" value="1"/>
</dbReference>
<dbReference type="Proteomes" id="UP000317940">
    <property type="component" value="Unassembled WGS sequence"/>
</dbReference>
<gene>
    <name evidence="3" type="ORF">FHX73_15506</name>
</gene>
<dbReference type="GO" id="GO:0004674">
    <property type="term" value="F:protein serine/threonine kinase activity"/>
    <property type="evidence" value="ECO:0007669"/>
    <property type="project" value="UniProtKB-KW"/>
</dbReference>
<dbReference type="AlphaFoldDB" id="A0A561SG91"/>
<dbReference type="Pfam" id="PF13581">
    <property type="entry name" value="HATPase_c_2"/>
    <property type="match status" value="1"/>
</dbReference>
<dbReference type="EMBL" id="VIWT01000005">
    <property type="protein sequence ID" value="TWF73879.1"/>
    <property type="molecule type" value="Genomic_DNA"/>
</dbReference>
<keyword evidence="1" id="KW-0723">Serine/threonine-protein kinase</keyword>
<reference evidence="3 4" key="1">
    <citation type="submission" date="2019-06" db="EMBL/GenBank/DDBJ databases">
        <title>Sequencing the genomes of 1000 actinobacteria strains.</title>
        <authorList>
            <person name="Klenk H.-P."/>
        </authorList>
    </citation>
    <scope>NUCLEOTIDE SEQUENCE [LARGE SCALE GENOMIC DNA]</scope>
    <source>
        <strain evidence="3 4">DSM 44826</strain>
    </source>
</reference>
<evidence type="ECO:0000313" key="3">
    <source>
        <dbReference type="EMBL" id="TWF73879.1"/>
    </source>
</evidence>
<evidence type="ECO:0000313" key="4">
    <source>
        <dbReference type="Proteomes" id="UP000317940"/>
    </source>
</evidence>
<dbReference type="Gene3D" id="3.30.565.10">
    <property type="entry name" value="Histidine kinase-like ATPase, C-terminal domain"/>
    <property type="match status" value="1"/>
</dbReference>
<keyword evidence="4" id="KW-1185">Reference proteome</keyword>
<dbReference type="InterPro" id="IPR036890">
    <property type="entry name" value="HATPase_C_sf"/>
</dbReference>
<protein>
    <submittedName>
        <fullName evidence="3">Histidine kinase-like protein</fullName>
    </submittedName>
</protein>
<proteinExistence type="predicted"/>
<feature type="domain" description="Histidine kinase/HSP90-like ATPase" evidence="2">
    <location>
        <begin position="14"/>
        <end position="113"/>
    </location>
</feature>
<comment type="caution">
    <text evidence="3">The sequence shown here is derived from an EMBL/GenBank/DDBJ whole genome shotgun (WGS) entry which is preliminary data.</text>
</comment>
<dbReference type="CDD" id="cd16936">
    <property type="entry name" value="HATPase_RsbW-like"/>
    <property type="match status" value="1"/>
</dbReference>
<dbReference type="RefSeq" id="WP_145910788.1">
    <property type="nucleotide sequence ID" value="NZ_BAAAMZ010000001.1"/>
</dbReference>
<name>A0A561SG91_9ACTN</name>
<accession>A0A561SG91</accession>
<dbReference type="InterPro" id="IPR003594">
    <property type="entry name" value="HATPase_dom"/>
</dbReference>
<dbReference type="PANTHER" id="PTHR35526">
    <property type="entry name" value="ANTI-SIGMA-F FACTOR RSBW-RELATED"/>
    <property type="match status" value="1"/>
</dbReference>
<dbReference type="OrthoDB" id="3872536at2"/>
<evidence type="ECO:0000256" key="1">
    <source>
        <dbReference type="ARBA" id="ARBA00022527"/>
    </source>
</evidence>
<sequence length="131" mass="14177">MTTHSAWLPQHRKSAGTARTMLRDFLADPVPNGELFACDAEVILSELVTNALLHGRSGPEQLIFIRFDLSPALLRIEVHDASGKPPTLAPVGADEECGRGLLLVERLSRDRGFGPREGIGKLVWATVGPEA</sequence>
<keyword evidence="3" id="KW-0418">Kinase</keyword>
<keyword evidence="3" id="KW-0808">Transferase</keyword>